<dbReference type="InterPro" id="IPR003593">
    <property type="entry name" value="AAA+_ATPase"/>
</dbReference>
<dbReference type="GO" id="GO:0005524">
    <property type="term" value="F:ATP binding"/>
    <property type="evidence" value="ECO:0007669"/>
    <property type="project" value="UniProtKB-KW"/>
</dbReference>
<evidence type="ECO:0000256" key="5">
    <source>
        <dbReference type="ARBA" id="ARBA00022840"/>
    </source>
</evidence>
<comment type="subcellular location">
    <subcellularLocation>
        <location evidence="1">Cell inner membrane</location>
        <topology evidence="1">Peripheral membrane protein</topology>
    </subcellularLocation>
</comment>
<dbReference type="InterPro" id="IPR017871">
    <property type="entry name" value="ABC_transporter-like_CS"/>
</dbReference>
<evidence type="ECO:0000256" key="1">
    <source>
        <dbReference type="ARBA" id="ARBA00004417"/>
    </source>
</evidence>
<dbReference type="Gene3D" id="3.40.50.300">
    <property type="entry name" value="P-loop containing nucleotide triphosphate hydrolases"/>
    <property type="match status" value="1"/>
</dbReference>
<dbReference type="InterPro" id="IPR013563">
    <property type="entry name" value="Oligopep_ABC_C"/>
</dbReference>
<dbReference type="GO" id="GO:0055085">
    <property type="term" value="P:transmembrane transport"/>
    <property type="evidence" value="ECO:0007669"/>
    <property type="project" value="UniProtKB-ARBA"/>
</dbReference>
<accession>A0A5A9ZKJ7</accession>
<dbReference type="GO" id="GO:0005886">
    <property type="term" value="C:plasma membrane"/>
    <property type="evidence" value="ECO:0007669"/>
    <property type="project" value="UniProtKB-SubCell"/>
</dbReference>
<proteinExistence type="inferred from homology"/>
<dbReference type="PROSITE" id="PS50893">
    <property type="entry name" value="ABC_TRANSPORTER_2"/>
    <property type="match status" value="1"/>
</dbReference>
<protein>
    <submittedName>
        <fullName evidence="8">Dipeptide ABC transporter ATP-binding protein</fullName>
    </submittedName>
</protein>
<reference evidence="8 9" key="1">
    <citation type="submission" date="2019-07" db="EMBL/GenBank/DDBJ databases">
        <title>Aquicoccus porphyridii gen. nov., sp. nov., isolated from a small marine red alga, Porphyridium marinum.</title>
        <authorList>
            <person name="Liu L."/>
        </authorList>
    </citation>
    <scope>NUCLEOTIDE SEQUENCE [LARGE SCALE GENOMIC DNA]</scope>
    <source>
        <strain evidence="8 9">L1 8-17</strain>
    </source>
</reference>
<dbReference type="InterPro" id="IPR003439">
    <property type="entry name" value="ABC_transporter-like_ATP-bd"/>
</dbReference>
<dbReference type="Pfam" id="PF00005">
    <property type="entry name" value="ABC_tran"/>
    <property type="match status" value="1"/>
</dbReference>
<gene>
    <name evidence="8" type="ORF">FLO80_06625</name>
</gene>
<keyword evidence="3" id="KW-0813">Transport</keyword>
<dbReference type="PROSITE" id="PS00211">
    <property type="entry name" value="ABC_TRANSPORTER_1"/>
    <property type="match status" value="1"/>
</dbReference>
<evidence type="ECO:0000256" key="6">
    <source>
        <dbReference type="SAM" id="MobiDB-lite"/>
    </source>
</evidence>
<dbReference type="SUPFAM" id="SSF52540">
    <property type="entry name" value="P-loop containing nucleoside triphosphate hydrolases"/>
    <property type="match status" value="1"/>
</dbReference>
<dbReference type="GO" id="GO:0015833">
    <property type="term" value="P:peptide transport"/>
    <property type="evidence" value="ECO:0007669"/>
    <property type="project" value="InterPro"/>
</dbReference>
<dbReference type="PANTHER" id="PTHR43776">
    <property type="entry name" value="TRANSPORT ATP-BINDING PROTEIN"/>
    <property type="match status" value="1"/>
</dbReference>
<feature type="region of interest" description="Disordered" evidence="6">
    <location>
        <begin position="357"/>
        <end position="384"/>
    </location>
</feature>
<evidence type="ECO:0000256" key="4">
    <source>
        <dbReference type="ARBA" id="ARBA00022741"/>
    </source>
</evidence>
<comment type="similarity">
    <text evidence="2">Belongs to the ABC transporter superfamily.</text>
</comment>
<dbReference type="NCBIfam" id="TIGR01727">
    <property type="entry name" value="oligo_HPY"/>
    <property type="match status" value="1"/>
</dbReference>
<evidence type="ECO:0000313" key="9">
    <source>
        <dbReference type="Proteomes" id="UP000325291"/>
    </source>
</evidence>
<dbReference type="RefSeq" id="WP_111362939.1">
    <property type="nucleotide sequence ID" value="NZ_VINQ01000003.1"/>
</dbReference>
<dbReference type="Proteomes" id="UP000325291">
    <property type="component" value="Unassembled WGS sequence"/>
</dbReference>
<evidence type="ECO:0000259" key="7">
    <source>
        <dbReference type="PROSITE" id="PS50893"/>
    </source>
</evidence>
<dbReference type="CDD" id="cd03257">
    <property type="entry name" value="ABC_NikE_OppD_transporters"/>
    <property type="match status" value="1"/>
</dbReference>
<evidence type="ECO:0000313" key="8">
    <source>
        <dbReference type="EMBL" id="KAA0917698.1"/>
    </source>
</evidence>
<sequence length="384" mass="41858">MSDNILRARGLKKHFTTGGVVMGTAGVIRAVDDVSFDVRRGETFAIVGESGCGKSTLARLLMRLLSPTEGDVIFDGIDVRNLKGRDLTALRRDMQFIFQDPFSSLNPRMSVGKLIGEPLETHFPDMSGAERRAKVSELLDKVGLRPEHAERYPHEFSGGQRQRIGIARALASAPKLMIGDEPVSALDVSVQAQVINLLGDLRDELGLTLVIIAHDLAVIRHMSDRVAVMYLGQIVEQGTVDTVFQHPRHPYTRALLSAIPVAAYGQRLSQTALHGEMPSPANPPSGCRFHTRCPYAQDRCTSQAPTLRPTGNGEDHVAACHFFADIAAAEPDPGRVGTPPRAAGASARFALYQDAMQERANVRSGQDQKQQAEPKPFHQQESST</sequence>
<dbReference type="InterPro" id="IPR050319">
    <property type="entry name" value="ABC_transp_ATP-bind"/>
</dbReference>
<keyword evidence="4" id="KW-0547">Nucleotide-binding</keyword>
<evidence type="ECO:0000256" key="2">
    <source>
        <dbReference type="ARBA" id="ARBA00005417"/>
    </source>
</evidence>
<dbReference type="NCBIfam" id="NF008453">
    <property type="entry name" value="PRK11308.1"/>
    <property type="match status" value="1"/>
</dbReference>
<dbReference type="FunFam" id="3.40.50.300:FF:000016">
    <property type="entry name" value="Oligopeptide ABC transporter ATP-binding component"/>
    <property type="match status" value="1"/>
</dbReference>
<feature type="domain" description="ABC transporter" evidence="7">
    <location>
        <begin position="6"/>
        <end position="256"/>
    </location>
</feature>
<dbReference type="AlphaFoldDB" id="A0A5A9ZKJ7"/>
<organism evidence="8 9">
    <name type="scientific">Aquicoccus porphyridii</name>
    <dbReference type="NCBI Taxonomy" id="1852029"/>
    <lineage>
        <taxon>Bacteria</taxon>
        <taxon>Pseudomonadati</taxon>
        <taxon>Pseudomonadota</taxon>
        <taxon>Alphaproteobacteria</taxon>
        <taxon>Rhodobacterales</taxon>
        <taxon>Paracoccaceae</taxon>
        <taxon>Aquicoccus</taxon>
    </lineage>
</organism>
<evidence type="ECO:0000256" key="3">
    <source>
        <dbReference type="ARBA" id="ARBA00022448"/>
    </source>
</evidence>
<dbReference type="Pfam" id="PF08352">
    <property type="entry name" value="oligo_HPY"/>
    <property type="match status" value="1"/>
</dbReference>
<keyword evidence="9" id="KW-1185">Reference proteome</keyword>
<dbReference type="EMBL" id="VINQ01000003">
    <property type="protein sequence ID" value="KAA0917698.1"/>
    <property type="molecule type" value="Genomic_DNA"/>
</dbReference>
<dbReference type="PANTHER" id="PTHR43776:SF7">
    <property type="entry name" value="D,D-DIPEPTIDE TRANSPORT ATP-BINDING PROTEIN DDPF-RELATED"/>
    <property type="match status" value="1"/>
</dbReference>
<comment type="caution">
    <text evidence="8">The sequence shown here is derived from an EMBL/GenBank/DDBJ whole genome shotgun (WGS) entry which is preliminary data.</text>
</comment>
<keyword evidence="5 8" id="KW-0067">ATP-binding</keyword>
<dbReference type="InterPro" id="IPR027417">
    <property type="entry name" value="P-loop_NTPase"/>
</dbReference>
<dbReference type="SMART" id="SM00382">
    <property type="entry name" value="AAA"/>
    <property type="match status" value="1"/>
</dbReference>
<name>A0A5A9ZKJ7_9RHOB</name>
<dbReference type="GO" id="GO:0016887">
    <property type="term" value="F:ATP hydrolysis activity"/>
    <property type="evidence" value="ECO:0007669"/>
    <property type="project" value="InterPro"/>
</dbReference>